<gene>
    <name evidence="2" type="ORF">L0U88_19800</name>
</gene>
<accession>A0ABS9BP13</accession>
<dbReference type="CDD" id="cd19375">
    <property type="entry name" value="UDG-F3-like_SMUG2"/>
    <property type="match status" value="1"/>
</dbReference>
<evidence type="ECO:0000313" key="3">
    <source>
        <dbReference type="Proteomes" id="UP001200145"/>
    </source>
</evidence>
<dbReference type="RefSeq" id="WP_234868465.1">
    <property type="nucleotide sequence ID" value="NZ_JAKEVY010000007.1"/>
</dbReference>
<dbReference type="InterPro" id="IPR036895">
    <property type="entry name" value="Uracil-DNA_glycosylase-like_sf"/>
</dbReference>
<dbReference type="EMBL" id="JAKEVY010000007">
    <property type="protein sequence ID" value="MCF1716895.1"/>
    <property type="molecule type" value="Genomic_DNA"/>
</dbReference>
<comment type="caution">
    <text evidence="2">The sequence shown here is derived from an EMBL/GenBank/DDBJ whole genome shotgun (WGS) entry which is preliminary data.</text>
</comment>
<evidence type="ECO:0000259" key="1">
    <source>
        <dbReference type="Pfam" id="PF03167"/>
    </source>
</evidence>
<dbReference type="InterPro" id="IPR005122">
    <property type="entry name" value="Uracil-DNA_glycosylase-like"/>
</dbReference>
<sequence>MTFAEKAIQYFARLKPPGRLPPGVQPLYPHKDPAVQAVIREFFSRYYSDEQQRTMLIGINPGRMGAGITGVNFTAPRQLAQFLGIPHPWSDSSELSAEFIYDVVSAYGGPIAFFSQFYLGSVSPIGFVRDGKNLNYYDDPLLQERIRPYALKQLKAQIDFGVRRSVAICIGGDKNLKFLQALNDEHKLFNELRVVPHPRFIQQYRRSAKQSYVQQYLDELLYCIKK</sequence>
<dbReference type="SUPFAM" id="SSF52141">
    <property type="entry name" value="Uracil-DNA glycosylase-like"/>
    <property type="match status" value="1"/>
</dbReference>
<dbReference type="Gene3D" id="3.40.470.10">
    <property type="entry name" value="Uracil-DNA glycosylase-like domain"/>
    <property type="match status" value="1"/>
</dbReference>
<organism evidence="2 3">
    <name type="scientific">Flavihumibacter fluminis</name>
    <dbReference type="NCBI Taxonomy" id="2909236"/>
    <lineage>
        <taxon>Bacteria</taxon>
        <taxon>Pseudomonadati</taxon>
        <taxon>Bacteroidota</taxon>
        <taxon>Chitinophagia</taxon>
        <taxon>Chitinophagales</taxon>
        <taxon>Chitinophagaceae</taxon>
        <taxon>Flavihumibacter</taxon>
    </lineage>
</organism>
<proteinExistence type="predicted"/>
<name>A0ABS9BP13_9BACT</name>
<protein>
    <submittedName>
        <fullName evidence="2">DUF4918 family protein</fullName>
    </submittedName>
</protein>
<keyword evidence="3" id="KW-1185">Reference proteome</keyword>
<dbReference type="Pfam" id="PF03167">
    <property type="entry name" value="UDG"/>
    <property type="match status" value="1"/>
</dbReference>
<dbReference type="InterPro" id="IPR032579">
    <property type="entry name" value="Phe_SMUG2-like"/>
</dbReference>
<dbReference type="Proteomes" id="UP001200145">
    <property type="component" value="Unassembled WGS sequence"/>
</dbReference>
<feature type="domain" description="Uracil-DNA glycosylase-like" evidence="1">
    <location>
        <begin position="47"/>
        <end position="220"/>
    </location>
</feature>
<evidence type="ECO:0000313" key="2">
    <source>
        <dbReference type="EMBL" id="MCF1716895.1"/>
    </source>
</evidence>
<reference evidence="2 3" key="1">
    <citation type="submission" date="2022-01" db="EMBL/GenBank/DDBJ databases">
        <title>Flavihumibacter sp. nov., isolated from sediment of a river.</title>
        <authorList>
            <person name="Liu H."/>
        </authorList>
    </citation>
    <scope>NUCLEOTIDE SEQUENCE [LARGE SCALE GENOMIC DNA]</scope>
    <source>
        <strain evidence="2 3">RY-1</strain>
    </source>
</reference>